<evidence type="ECO:0000313" key="3">
    <source>
        <dbReference type="Proteomes" id="UP000325313"/>
    </source>
</evidence>
<comment type="caution">
    <text evidence="2">The sequence shown here is derived from an EMBL/GenBank/DDBJ whole genome shotgun (WGS) entry which is preliminary data.</text>
</comment>
<name>A0A5B0SGM2_PUCGR</name>
<dbReference type="AlphaFoldDB" id="A0A5B0SGM2"/>
<evidence type="ECO:0000256" key="1">
    <source>
        <dbReference type="SAM" id="MobiDB-lite"/>
    </source>
</evidence>
<dbReference type="EMBL" id="VDEP01000009">
    <property type="protein sequence ID" value="KAA1137326.1"/>
    <property type="molecule type" value="Genomic_DNA"/>
</dbReference>
<dbReference type="Proteomes" id="UP000325313">
    <property type="component" value="Unassembled WGS sequence"/>
</dbReference>
<sequence length="97" mass="10913">MEGWKDEPQEWADVGEQRAVSRYKEDDQAFLAGAFIDEHAALHSLPHALETKAPREAPSYHQIPPDSHHKTPRTHPRAETLFFDNPCASAISNPISN</sequence>
<protein>
    <submittedName>
        <fullName evidence="2">Uncharacterized protein</fullName>
    </submittedName>
</protein>
<evidence type="ECO:0000313" key="2">
    <source>
        <dbReference type="EMBL" id="KAA1137326.1"/>
    </source>
</evidence>
<feature type="region of interest" description="Disordered" evidence="1">
    <location>
        <begin position="46"/>
        <end position="78"/>
    </location>
</feature>
<organism evidence="2 3">
    <name type="scientific">Puccinia graminis f. sp. tritici</name>
    <dbReference type="NCBI Taxonomy" id="56615"/>
    <lineage>
        <taxon>Eukaryota</taxon>
        <taxon>Fungi</taxon>
        <taxon>Dikarya</taxon>
        <taxon>Basidiomycota</taxon>
        <taxon>Pucciniomycotina</taxon>
        <taxon>Pucciniomycetes</taxon>
        <taxon>Pucciniales</taxon>
        <taxon>Pucciniaceae</taxon>
        <taxon>Puccinia</taxon>
    </lineage>
</organism>
<reference evidence="2 3" key="1">
    <citation type="submission" date="2019-05" db="EMBL/GenBank/DDBJ databases">
        <title>Emergence of the Ug99 lineage of the wheat stem rust pathogen through somatic hybridization.</title>
        <authorList>
            <person name="Li F."/>
            <person name="Upadhyaya N.M."/>
            <person name="Sperschneider J."/>
            <person name="Matny O."/>
            <person name="Nguyen-Phuc H."/>
            <person name="Mago R."/>
            <person name="Raley C."/>
            <person name="Miller M.E."/>
            <person name="Silverstein K.A.T."/>
            <person name="Henningsen E."/>
            <person name="Hirsch C.D."/>
            <person name="Visser B."/>
            <person name="Pretorius Z.A."/>
            <person name="Steffenson B.J."/>
            <person name="Schwessinger B."/>
            <person name="Dodds P.N."/>
            <person name="Figueroa M."/>
        </authorList>
    </citation>
    <scope>NUCLEOTIDE SEQUENCE [LARGE SCALE GENOMIC DNA]</scope>
    <source>
        <strain evidence="2 3">Ug99</strain>
    </source>
</reference>
<proteinExistence type="predicted"/>
<accession>A0A5B0SGM2</accession>
<gene>
    <name evidence="2" type="ORF">PGTUg99_009338</name>
</gene>